<dbReference type="EMBL" id="BAAADV010000001">
    <property type="protein sequence ID" value="GAA0668328.1"/>
    <property type="molecule type" value="Genomic_DNA"/>
</dbReference>
<organism evidence="3 4">
    <name type="scientific">Natronoarchaeum mannanilyticum</name>
    <dbReference type="NCBI Taxonomy" id="926360"/>
    <lineage>
        <taxon>Archaea</taxon>
        <taxon>Methanobacteriati</taxon>
        <taxon>Methanobacteriota</taxon>
        <taxon>Stenosarchaea group</taxon>
        <taxon>Halobacteria</taxon>
        <taxon>Halobacteriales</taxon>
        <taxon>Natronoarchaeaceae</taxon>
    </lineage>
</organism>
<feature type="region of interest" description="Disordered" evidence="1">
    <location>
        <begin position="657"/>
        <end position="697"/>
    </location>
</feature>
<dbReference type="InterPro" id="IPR006047">
    <property type="entry name" value="GH13_cat_dom"/>
</dbReference>
<dbReference type="RefSeq" id="WP_343773074.1">
    <property type="nucleotide sequence ID" value="NZ_BAAADV010000001.1"/>
</dbReference>
<dbReference type="AlphaFoldDB" id="A0AAV3T7B4"/>
<dbReference type="GO" id="GO:0005975">
    <property type="term" value="P:carbohydrate metabolic process"/>
    <property type="evidence" value="ECO:0007669"/>
    <property type="project" value="InterPro"/>
</dbReference>
<evidence type="ECO:0000256" key="1">
    <source>
        <dbReference type="SAM" id="MobiDB-lite"/>
    </source>
</evidence>
<evidence type="ECO:0000259" key="2">
    <source>
        <dbReference type="SMART" id="SM00642"/>
    </source>
</evidence>
<name>A0AAV3T7B4_9EURY</name>
<feature type="domain" description="Glycosyl hydrolase family 13 catalytic" evidence="2">
    <location>
        <begin position="243"/>
        <end position="570"/>
    </location>
</feature>
<feature type="compositionally biased region" description="Polar residues" evidence="1">
    <location>
        <begin position="1"/>
        <end position="12"/>
    </location>
</feature>
<protein>
    <recommendedName>
        <fullName evidence="2">Glycosyl hydrolase family 13 catalytic domain-containing protein</fullName>
    </recommendedName>
</protein>
<dbReference type="InterPro" id="IPR017853">
    <property type="entry name" value="GH"/>
</dbReference>
<dbReference type="Gene3D" id="2.60.40.1180">
    <property type="entry name" value="Golgi alpha-mannosidase II"/>
    <property type="match status" value="1"/>
</dbReference>
<sequence length="697" mass="77329">MKRSTHIATLSSLVDAPRPDGGERRPAEDGSERGDDSSHPGPPRFVAVSETIEDPNGNDQHDRDALAPRNPDPDAEYSWSVADAPDGSDATVGADPVVSFDPDVPGAYTLELEAPDGRHELTVHAFPEEDEDDPRPRVEIDAETVGDRVVLTAAATTPPADDSIDPAVDVELYVDDRDKDVLAEASGAISASELDEPVRIYAVAAGRRYSVADAIELVPEGDSVTVERPYDPPEWLDDAVFYEIFTRRFPDQDDPTFETMAERVPYLADLGVDALWMTPFVEANSSFGTDAERGGPHGYDALDYFSVDPELGTMEEFEAFVDVCHDHGIKVVFDLVVNHTSILHPHFQAAADPDHEDHEKYRDWYRWEDEGELEPDTYFNWSTIPNLNYENPEVREFVLSIVDFWADKIDGFRCDVAWGVQHSFWKEVYERTTAKDDEFLLLDESVPYFADFSEGEFHIHHDDRLHKALSMAADGDADAILDAVERRANVGVPAYRPFLQYVENHDLDRFIAEYGREAQMAAGAATFTLPGNPMLYYGQETGLEGYRDAMNWGEFDEELNGFYRSLIEARKSIPALGSDAGIERIPFHAESDHVLAFSRVADDQRVVVLLNFADGPRSVRVGDYVETTDLRTGEAVAPTTHDDGSLEFEVDSVVVVEADRPTPGTGPEPADERAPERDFDDADGLAAVTGDDADDSE</sequence>
<reference evidence="3 4" key="1">
    <citation type="journal article" date="2019" name="Int. J. Syst. Evol. Microbiol.">
        <title>The Global Catalogue of Microorganisms (GCM) 10K type strain sequencing project: providing services to taxonomists for standard genome sequencing and annotation.</title>
        <authorList>
            <consortium name="The Broad Institute Genomics Platform"/>
            <consortium name="The Broad Institute Genome Sequencing Center for Infectious Disease"/>
            <person name="Wu L."/>
            <person name="Ma J."/>
        </authorList>
    </citation>
    <scope>NUCLEOTIDE SEQUENCE [LARGE SCALE GENOMIC DNA]</scope>
    <source>
        <strain evidence="3 4">JCM 16328</strain>
    </source>
</reference>
<dbReference type="Proteomes" id="UP001500420">
    <property type="component" value="Unassembled WGS sequence"/>
</dbReference>
<dbReference type="InterPro" id="IPR013780">
    <property type="entry name" value="Glyco_hydro_b"/>
</dbReference>
<proteinExistence type="predicted"/>
<dbReference type="SMART" id="SM00642">
    <property type="entry name" value="Aamy"/>
    <property type="match status" value="1"/>
</dbReference>
<dbReference type="PANTHER" id="PTHR10357">
    <property type="entry name" value="ALPHA-AMYLASE FAMILY MEMBER"/>
    <property type="match status" value="1"/>
</dbReference>
<dbReference type="GO" id="GO:0016798">
    <property type="term" value="F:hydrolase activity, acting on glycosyl bonds"/>
    <property type="evidence" value="ECO:0007669"/>
    <property type="project" value="UniProtKB-KW"/>
</dbReference>
<comment type="caution">
    <text evidence="3">The sequence shown here is derived from an EMBL/GenBank/DDBJ whole genome shotgun (WGS) entry which is preliminary data.</text>
</comment>
<dbReference type="SUPFAM" id="SSF51445">
    <property type="entry name" value="(Trans)glycosidases"/>
    <property type="match status" value="1"/>
</dbReference>
<accession>A0AAV3T7B4</accession>
<dbReference type="Pfam" id="PF00128">
    <property type="entry name" value="Alpha-amylase"/>
    <property type="match status" value="1"/>
</dbReference>
<feature type="region of interest" description="Disordered" evidence="1">
    <location>
        <begin position="1"/>
        <end position="95"/>
    </location>
</feature>
<feature type="compositionally biased region" description="Basic and acidic residues" evidence="1">
    <location>
        <begin position="17"/>
        <end position="38"/>
    </location>
</feature>
<evidence type="ECO:0000313" key="3">
    <source>
        <dbReference type="EMBL" id="GAA0668328.1"/>
    </source>
</evidence>
<dbReference type="SUPFAM" id="SSF51011">
    <property type="entry name" value="Glycosyl hydrolase domain"/>
    <property type="match status" value="1"/>
</dbReference>
<dbReference type="Gene3D" id="3.20.20.80">
    <property type="entry name" value="Glycosidases"/>
    <property type="match status" value="1"/>
</dbReference>
<keyword evidence="4" id="KW-1185">Reference proteome</keyword>
<evidence type="ECO:0000313" key="4">
    <source>
        <dbReference type="Proteomes" id="UP001500420"/>
    </source>
</evidence>
<gene>
    <name evidence="3" type="ORF">GCM10009020_12620</name>
</gene>